<sequence>MVSFEDVWRQIAYPQLSPYHCPSGIVLDVKSKLICKQYVAPLLSYATAMFTGLVQPLSDVRWRQRHVKNRSSCEQSSFMHSARRNLAGYRPSCRSRELRRQL</sequence>
<reference evidence="1 2" key="1">
    <citation type="journal article" date="2019" name="Sci. Rep.">
        <title>Orb-weaving spider Araneus ventricosus genome elucidates the spidroin gene catalogue.</title>
        <authorList>
            <person name="Kono N."/>
            <person name="Nakamura H."/>
            <person name="Ohtoshi R."/>
            <person name="Moran D.A.P."/>
            <person name="Shinohara A."/>
            <person name="Yoshida Y."/>
            <person name="Fujiwara M."/>
            <person name="Mori M."/>
            <person name="Tomita M."/>
            <person name="Arakawa K."/>
        </authorList>
    </citation>
    <scope>NUCLEOTIDE SEQUENCE [LARGE SCALE GENOMIC DNA]</scope>
</reference>
<protein>
    <submittedName>
        <fullName evidence="1">Uncharacterized protein</fullName>
    </submittedName>
</protein>
<proteinExistence type="predicted"/>
<name>A0A4Y2BE53_ARAVE</name>
<gene>
    <name evidence="1" type="ORF">AVEN_104612_1</name>
</gene>
<evidence type="ECO:0000313" key="1">
    <source>
        <dbReference type="EMBL" id="GBL89655.1"/>
    </source>
</evidence>
<dbReference type="EMBL" id="BGPR01000066">
    <property type="protein sequence ID" value="GBL89655.1"/>
    <property type="molecule type" value="Genomic_DNA"/>
</dbReference>
<comment type="caution">
    <text evidence="1">The sequence shown here is derived from an EMBL/GenBank/DDBJ whole genome shotgun (WGS) entry which is preliminary data.</text>
</comment>
<dbReference type="AlphaFoldDB" id="A0A4Y2BE53"/>
<dbReference type="Proteomes" id="UP000499080">
    <property type="component" value="Unassembled WGS sequence"/>
</dbReference>
<organism evidence="1 2">
    <name type="scientific">Araneus ventricosus</name>
    <name type="common">Orbweaver spider</name>
    <name type="synonym">Epeira ventricosa</name>
    <dbReference type="NCBI Taxonomy" id="182803"/>
    <lineage>
        <taxon>Eukaryota</taxon>
        <taxon>Metazoa</taxon>
        <taxon>Ecdysozoa</taxon>
        <taxon>Arthropoda</taxon>
        <taxon>Chelicerata</taxon>
        <taxon>Arachnida</taxon>
        <taxon>Araneae</taxon>
        <taxon>Araneomorphae</taxon>
        <taxon>Entelegynae</taxon>
        <taxon>Araneoidea</taxon>
        <taxon>Araneidae</taxon>
        <taxon>Araneus</taxon>
    </lineage>
</organism>
<keyword evidence="2" id="KW-1185">Reference proteome</keyword>
<evidence type="ECO:0000313" key="2">
    <source>
        <dbReference type="Proteomes" id="UP000499080"/>
    </source>
</evidence>
<accession>A0A4Y2BE53</accession>